<evidence type="ECO:0000313" key="5">
    <source>
        <dbReference type="Proteomes" id="UP001358417"/>
    </source>
</evidence>
<dbReference type="SUPFAM" id="SSF51430">
    <property type="entry name" value="NAD(P)-linked oxidoreductase"/>
    <property type="match status" value="1"/>
</dbReference>
<dbReference type="Proteomes" id="UP001358417">
    <property type="component" value="Unassembled WGS sequence"/>
</dbReference>
<comment type="caution">
    <text evidence="4">The sequence shown here is derived from an EMBL/GenBank/DDBJ whole genome shotgun (WGS) entry which is preliminary data.</text>
</comment>
<dbReference type="InterPro" id="IPR023210">
    <property type="entry name" value="NADP_OxRdtase_dom"/>
</dbReference>
<dbReference type="GeneID" id="89976020"/>
<keyword evidence="1" id="KW-0560">Oxidoreductase</keyword>
<dbReference type="GO" id="GO:0045290">
    <property type="term" value="F:D-arabinose 1-dehydrogenase [NAD(P)+] activity"/>
    <property type="evidence" value="ECO:0007669"/>
    <property type="project" value="TreeGrafter"/>
</dbReference>
<dbReference type="PANTHER" id="PTHR42686:SF1">
    <property type="entry name" value="GH17980P-RELATED"/>
    <property type="match status" value="1"/>
</dbReference>
<feature type="compositionally biased region" description="Polar residues" evidence="2">
    <location>
        <begin position="372"/>
        <end position="389"/>
    </location>
</feature>
<evidence type="ECO:0000256" key="2">
    <source>
        <dbReference type="SAM" id="MobiDB-lite"/>
    </source>
</evidence>
<evidence type="ECO:0000313" key="4">
    <source>
        <dbReference type="EMBL" id="KAK5061313.1"/>
    </source>
</evidence>
<accession>A0AAV9NM81</accession>
<gene>
    <name evidence="4" type="ORF">LTR84_007855</name>
</gene>
<dbReference type="InterPro" id="IPR036812">
    <property type="entry name" value="NAD(P)_OxRdtase_dom_sf"/>
</dbReference>
<dbReference type="AlphaFoldDB" id="A0AAV9NM81"/>
<feature type="region of interest" description="Disordered" evidence="2">
    <location>
        <begin position="360"/>
        <end position="389"/>
    </location>
</feature>
<feature type="domain" description="NADP-dependent oxidoreductase" evidence="3">
    <location>
        <begin position="18"/>
        <end position="310"/>
    </location>
</feature>
<sequence>MVTRSVEAEGVLARLPPLVMGGAGFSYQLNSNPESLPAVEIIKRGFDLGLRAIDTSPYYEPSEQIMGAALCHPDITSKYQRTDYILITKAGRITVDKFDYSPTWINQSIARSLHRFKTDYLDVVFCHDVEFVTFQEAIEAVGALFELSDRGVIRCVGISGYNIDFIIEVAQKVQIKYGRPLDVVQIWAQLTLQNTKLEQKGLSALQKAGVGAVFSSSPLGVGLLRNGGVPLGALGNWHPAPPELRMAAQRAAEFVETQGDVLSSVALRFAIAKALQNSHPGFTVSTIFGVSSISEVEQNVATARQVLKSKNADVDDPASKRSAFDQSHTLDDEAIKRDDRLYEGVKRILGSWLDFDLSTPHATTDSSEERGQASNGELSGPSHSITSRL</sequence>
<dbReference type="PANTHER" id="PTHR42686">
    <property type="entry name" value="GH17980P-RELATED"/>
    <property type="match status" value="1"/>
</dbReference>
<dbReference type="GO" id="GO:0070485">
    <property type="term" value="P:dehydro-D-arabinono-1,4-lactone biosynthetic process"/>
    <property type="evidence" value="ECO:0007669"/>
    <property type="project" value="TreeGrafter"/>
</dbReference>
<protein>
    <recommendedName>
        <fullName evidence="3">NADP-dependent oxidoreductase domain-containing protein</fullName>
    </recommendedName>
</protein>
<dbReference type="PRINTS" id="PR00069">
    <property type="entry name" value="ALDKETRDTASE"/>
</dbReference>
<evidence type="ECO:0000259" key="3">
    <source>
        <dbReference type="Pfam" id="PF00248"/>
    </source>
</evidence>
<reference evidence="4 5" key="1">
    <citation type="submission" date="2023-08" db="EMBL/GenBank/DDBJ databases">
        <title>Black Yeasts Isolated from many extreme environments.</title>
        <authorList>
            <person name="Coleine C."/>
            <person name="Stajich J.E."/>
            <person name="Selbmann L."/>
        </authorList>
    </citation>
    <scope>NUCLEOTIDE SEQUENCE [LARGE SCALE GENOMIC DNA]</scope>
    <source>
        <strain evidence="4 5">CCFEE 5792</strain>
    </source>
</reference>
<dbReference type="Pfam" id="PF00248">
    <property type="entry name" value="Aldo_ket_red"/>
    <property type="match status" value="1"/>
</dbReference>
<proteinExistence type="predicted"/>
<keyword evidence="5" id="KW-1185">Reference proteome</keyword>
<dbReference type="GO" id="GO:0005829">
    <property type="term" value="C:cytosol"/>
    <property type="evidence" value="ECO:0007669"/>
    <property type="project" value="TreeGrafter"/>
</dbReference>
<dbReference type="Gene3D" id="3.20.20.100">
    <property type="entry name" value="NADP-dependent oxidoreductase domain"/>
    <property type="match status" value="1"/>
</dbReference>
<dbReference type="InterPro" id="IPR020471">
    <property type="entry name" value="AKR"/>
</dbReference>
<dbReference type="RefSeq" id="XP_064710410.1">
    <property type="nucleotide sequence ID" value="XM_064851407.1"/>
</dbReference>
<organism evidence="4 5">
    <name type="scientific">Exophiala bonariae</name>
    <dbReference type="NCBI Taxonomy" id="1690606"/>
    <lineage>
        <taxon>Eukaryota</taxon>
        <taxon>Fungi</taxon>
        <taxon>Dikarya</taxon>
        <taxon>Ascomycota</taxon>
        <taxon>Pezizomycotina</taxon>
        <taxon>Eurotiomycetes</taxon>
        <taxon>Chaetothyriomycetidae</taxon>
        <taxon>Chaetothyriales</taxon>
        <taxon>Herpotrichiellaceae</taxon>
        <taxon>Exophiala</taxon>
    </lineage>
</organism>
<evidence type="ECO:0000256" key="1">
    <source>
        <dbReference type="ARBA" id="ARBA00023002"/>
    </source>
</evidence>
<name>A0AAV9NM81_9EURO</name>
<dbReference type="EMBL" id="JAVRRD010000003">
    <property type="protein sequence ID" value="KAK5061313.1"/>
    <property type="molecule type" value="Genomic_DNA"/>
</dbReference>